<keyword evidence="6" id="KW-1185">Reference proteome</keyword>
<evidence type="ECO:0000259" key="4">
    <source>
        <dbReference type="PROSITE" id="PS50995"/>
    </source>
</evidence>
<dbReference type="Proteomes" id="UP000184128">
    <property type="component" value="Unassembled WGS sequence"/>
</dbReference>
<dbReference type="InterPro" id="IPR000835">
    <property type="entry name" value="HTH_MarR-typ"/>
</dbReference>
<keyword evidence="3" id="KW-0804">Transcription</keyword>
<dbReference type="SUPFAM" id="SSF46785">
    <property type="entry name" value="Winged helix' DNA-binding domain"/>
    <property type="match status" value="1"/>
</dbReference>
<dbReference type="Gene3D" id="1.10.10.10">
    <property type="entry name" value="Winged helix-like DNA-binding domain superfamily/Winged helix DNA-binding domain"/>
    <property type="match status" value="1"/>
</dbReference>
<protein>
    <submittedName>
        <fullName evidence="5">DNA-binding transcriptional regulator, MarR family</fullName>
    </submittedName>
</protein>
<dbReference type="Pfam" id="PF12802">
    <property type="entry name" value="MarR_2"/>
    <property type="match status" value="1"/>
</dbReference>
<keyword evidence="2 5" id="KW-0238">DNA-binding</keyword>
<dbReference type="GO" id="GO:0003700">
    <property type="term" value="F:DNA-binding transcription factor activity"/>
    <property type="evidence" value="ECO:0007669"/>
    <property type="project" value="InterPro"/>
</dbReference>
<dbReference type="SMART" id="SM00347">
    <property type="entry name" value="HTH_MARR"/>
    <property type="match status" value="1"/>
</dbReference>
<dbReference type="InterPro" id="IPR036390">
    <property type="entry name" value="WH_DNA-bd_sf"/>
</dbReference>
<dbReference type="OrthoDB" id="2411388at2"/>
<evidence type="ECO:0000313" key="6">
    <source>
        <dbReference type="Proteomes" id="UP000184128"/>
    </source>
</evidence>
<evidence type="ECO:0000256" key="3">
    <source>
        <dbReference type="ARBA" id="ARBA00023163"/>
    </source>
</evidence>
<dbReference type="EMBL" id="FQUF01000041">
    <property type="protein sequence ID" value="SHF18945.1"/>
    <property type="molecule type" value="Genomic_DNA"/>
</dbReference>
<gene>
    <name evidence="5" type="ORF">SAMN02745249_01999</name>
</gene>
<dbReference type="PANTHER" id="PTHR42756">
    <property type="entry name" value="TRANSCRIPTIONAL REGULATOR, MARR"/>
    <property type="match status" value="1"/>
</dbReference>
<reference evidence="5 6" key="1">
    <citation type="submission" date="2016-11" db="EMBL/GenBank/DDBJ databases">
        <authorList>
            <person name="Jaros S."/>
            <person name="Januszkiewicz K."/>
            <person name="Wedrychowicz H."/>
        </authorList>
    </citation>
    <scope>NUCLEOTIDE SEQUENCE [LARGE SCALE GENOMIC DNA]</scope>
    <source>
        <strain evidence="5 6">DSM 15692</strain>
    </source>
</reference>
<evidence type="ECO:0000256" key="2">
    <source>
        <dbReference type="ARBA" id="ARBA00023125"/>
    </source>
</evidence>
<evidence type="ECO:0000256" key="1">
    <source>
        <dbReference type="ARBA" id="ARBA00023015"/>
    </source>
</evidence>
<dbReference type="InterPro" id="IPR036388">
    <property type="entry name" value="WH-like_DNA-bd_sf"/>
</dbReference>
<dbReference type="RefSeq" id="WP_073298656.1">
    <property type="nucleotide sequence ID" value="NZ_FQUF01000041.1"/>
</dbReference>
<dbReference type="AlphaFoldDB" id="A0A1M4ZLW7"/>
<evidence type="ECO:0000313" key="5">
    <source>
        <dbReference type="EMBL" id="SHF18945.1"/>
    </source>
</evidence>
<proteinExistence type="predicted"/>
<keyword evidence="1" id="KW-0805">Transcription regulation</keyword>
<name>A0A1M4ZLW7_9LACT</name>
<organism evidence="5 6">
    <name type="scientific">Atopostipes suicloacalis DSM 15692</name>
    <dbReference type="NCBI Taxonomy" id="1121025"/>
    <lineage>
        <taxon>Bacteria</taxon>
        <taxon>Bacillati</taxon>
        <taxon>Bacillota</taxon>
        <taxon>Bacilli</taxon>
        <taxon>Lactobacillales</taxon>
        <taxon>Carnobacteriaceae</taxon>
        <taxon>Atopostipes</taxon>
    </lineage>
</organism>
<dbReference type="STRING" id="1121025.SAMN02745249_01999"/>
<feature type="domain" description="HTH marR-type" evidence="4">
    <location>
        <begin position="1"/>
        <end position="137"/>
    </location>
</feature>
<dbReference type="PROSITE" id="PS50995">
    <property type="entry name" value="HTH_MARR_2"/>
    <property type="match status" value="1"/>
</dbReference>
<accession>A0A1M4ZLW7</accession>
<dbReference type="PANTHER" id="PTHR42756:SF1">
    <property type="entry name" value="TRANSCRIPTIONAL REPRESSOR OF EMRAB OPERON"/>
    <property type="match status" value="1"/>
</dbReference>
<dbReference type="GO" id="GO:0003677">
    <property type="term" value="F:DNA binding"/>
    <property type="evidence" value="ECO:0007669"/>
    <property type="project" value="UniProtKB-KW"/>
</dbReference>
<sequence length="148" mass="17329">MTQTVDINDLLERLSVFNNQFSHIKRVILDKQKLNSSTVNLISIIGNETMTLKQITEISELDKSTISRQINGLVKEGLVIRETGKDKRFSFFELSEHAKMMYRQYQEDFKDYFDHTLKGWTEEEKHMFSVLVGRANYSMSNALDKQIK</sequence>